<dbReference type="Proteomes" id="UP001367508">
    <property type="component" value="Unassembled WGS sequence"/>
</dbReference>
<proteinExistence type="predicted"/>
<dbReference type="EMBL" id="JAYMYQ010000006">
    <property type="protein sequence ID" value="KAK7322428.1"/>
    <property type="molecule type" value="Genomic_DNA"/>
</dbReference>
<evidence type="ECO:0000313" key="1">
    <source>
        <dbReference type="EMBL" id="KAK7322428.1"/>
    </source>
</evidence>
<accession>A0AAN9Q927</accession>
<sequence length="106" mass="11571">MEIGKAIVLPTKLCTISFFKFHDNKNNHPLPIVLTLSPSPTKILTPPLLHAPTSAILTSPKISSSALSLPPSFFHHPSPNISASFVAFFMHVVRAFSKPMQPIQSN</sequence>
<keyword evidence="2" id="KW-1185">Reference proteome</keyword>
<protein>
    <submittedName>
        <fullName evidence="1">Uncharacterized protein</fullName>
    </submittedName>
</protein>
<comment type="caution">
    <text evidence="1">The sequence shown here is derived from an EMBL/GenBank/DDBJ whole genome shotgun (WGS) entry which is preliminary data.</text>
</comment>
<name>A0AAN9Q927_CANGL</name>
<organism evidence="1 2">
    <name type="scientific">Canavalia gladiata</name>
    <name type="common">Sword bean</name>
    <name type="synonym">Dolichos gladiatus</name>
    <dbReference type="NCBI Taxonomy" id="3824"/>
    <lineage>
        <taxon>Eukaryota</taxon>
        <taxon>Viridiplantae</taxon>
        <taxon>Streptophyta</taxon>
        <taxon>Embryophyta</taxon>
        <taxon>Tracheophyta</taxon>
        <taxon>Spermatophyta</taxon>
        <taxon>Magnoliopsida</taxon>
        <taxon>eudicotyledons</taxon>
        <taxon>Gunneridae</taxon>
        <taxon>Pentapetalae</taxon>
        <taxon>rosids</taxon>
        <taxon>fabids</taxon>
        <taxon>Fabales</taxon>
        <taxon>Fabaceae</taxon>
        <taxon>Papilionoideae</taxon>
        <taxon>50 kb inversion clade</taxon>
        <taxon>NPAAA clade</taxon>
        <taxon>indigoferoid/millettioid clade</taxon>
        <taxon>Phaseoleae</taxon>
        <taxon>Canavalia</taxon>
    </lineage>
</organism>
<evidence type="ECO:0000313" key="2">
    <source>
        <dbReference type="Proteomes" id="UP001367508"/>
    </source>
</evidence>
<reference evidence="1 2" key="1">
    <citation type="submission" date="2024-01" db="EMBL/GenBank/DDBJ databases">
        <title>The genomes of 5 underutilized Papilionoideae crops provide insights into root nodulation and disease resistanc.</title>
        <authorList>
            <person name="Jiang F."/>
        </authorList>
    </citation>
    <scope>NUCLEOTIDE SEQUENCE [LARGE SCALE GENOMIC DNA]</scope>
    <source>
        <strain evidence="1">LVBAO_FW01</strain>
        <tissue evidence="1">Leaves</tissue>
    </source>
</reference>
<gene>
    <name evidence="1" type="ORF">VNO77_25807</name>
</gene>
<dbReference type="AlphaFoldDB" id="A0AAN9Q927"/>